<name>A0A1F7IBV3_9BACT</name>
<feature type="transmembrane region" description="Helical" evidence="2">
    <location>
        <begin position="9"/>
        <end position="29"/>
    </location>
</feature>
<gene>
    <name evidence="3" type="ORF">A2954_05920</name>
</gene>
<keyword evidence="2" id="KW-1133">Transmembrane helix</keyword>
<keyword evidence="2" id="KW-0812">Transmembrane</keyword>
<organism evidence="3 4">
    <name type="scientific">Candidatus Roizmanbacteria bacterium RIFCSPLOWO2_01_FULL_37_12</name>
    <dbReference type="NCBI Taxonomy" id="1802056"/>
    <lineage>
        <taxon>Bacteria</taxon>
        <taxon>Candidatus Roizmaniibacteriota</taxon>
    </lineage>
</organism>
<accession>A0A1F7IBV3</accession>
<protein>
    <submittedName>
        <fullName evidence="3">Uncharacterized protein</fullName>
    </submittedName>
</protein>
<dbReference type="AlphaFoldDB" id="A0A1F7IBV3"/>
<feature type="region of interest" description="Disordered" evidence="1">
    <location>
        <begin position="38"/>
        <end position="61"/>
    </location>
</feature>
<keyword evidence="2" id="KW-0472">Membrane</keyword>
<comment type="caution">
    <text evidence="3">The sequence shown here is derived from an EMBL/GenBank/DDBJ whole genome shotgun (WGS) entry which is preliminary data.</text>
</comment>
<evidence type="ECO:0000256" key="2">
    <source>
        <dbReference type="SAM" id="Phobius"/>
    </source>
</evidence>
<proteinExistence type="predicted"/>
<dbReference type="EMBL" id="MGAG01000018">
    <property type="protein sequence ID" value="OGK40843.1"/>
    <property type="molecule type" value="Genomic_DNA"/>
</dbReference>
<evidence type="ECO:0000313" key="3">
    <source>
        <dbReference type="EMBL" id="OGK40843.1"/>
    </source>
</evidence>
<dbReference type="STRING" id="1802056.A2954_05920"/>
<sequence length="178" mass="19866">MEDKNRSNFLIILVIVLAVSLGGGLYFYYSNKNQKEQPIVSEEPTAENPIPTEGPKKGELDYQETETKIEIGTGGLSKGTYERIENNNIFIRNGDTLTQYPLTTDEFNIQCTTQDLTSANELDYDLINNVKIASAATANRYLTEDENIVLLSQNVNGVITAHTAFKNSSNCQSEIFNR</sequence>
<reference evidence="3 4" key="1">
    <citation type="journal article" date="2016" name="Nat. Commun.">
        <title>Thousands of microbial genomes shed light on interconnected biogeochemical processes in an aquifer system.</title>
        <authorList>
            <person name="Anantharaman K."/>
            <person name="Brown C.T."/>
            <person name="Hug L.A."/>
            <person name="Sharon I."/>
            <person name="Castelle C.J."/>
            <person name="Probst A.J."/>
            <person name="Thomas B.C."/>
            <person name="Singh A."/>
            <person name="Wilkins M.J."/>
            <person name="Karaoz U."/>
            <person name="Brodie E.L."/>
            <person name="Williams K.H."/>
            <person name="Hubbard S.S."/>
            <person name="Banfield J.F."/>
        </authorList>
    </citation>
    <scope>NUCLEOTIDE SEQUENCE [LARGE SCALE GENOMIC DNA]</scope>
</reference>
<evidence type="ECO:0000256" key="1">
    <source>
        <dbReference type="SAM" id="MobiDB-lite"/>
    </source>
</evidence>
<dbReference type="Proteomes" id="UP000177698">
    <property type="component" value="Unassembled WGS sequence"/>
</dbReference>
<evidence type="ECO:0000313" key="4">
    <source>
        <dbReference type="Proteomes" id="UP000177698"/>
    </source>
</evidence>